<feature type="domain" description="Phospholipid/glycerol acyltransferase" evidence="3">
    <location>
        <begin position="46"/>
        <end position="164"/>
    </location>
</feature>
<dbReference type="Pfam" id="PF01553">
    <property type="entry name" value="Acyltransferase"/>
    <property type="match status" value="1"/>
</dbReference>
<dbReference type="CDD" id="cd06551">
    <property type="entry name" value="LPLAT"/>
    <property type="match status" value="1"/>
</dbReference>
<reference evidence="5" key="1">
    <citation type="submission" date="2018-12" db="EMBL/GenBank/DDBJ databases">
        <title>Tengunoibacter tsumagoiensis gen. nov., sp. nov., Dictyobacter kobayashii sp. nov., D. alpinus sp. nov., and D. joshuensis sp. nov. and description of Dictyobacteraceae fam. nov. within the order Ktedonobacterales isolated from Tengu-no-mugimeshi.</title>
        <authorList>
            <person name="Wang C.M."/>
            <person name="Zheng Y."/>
            <person name="Sakai Y."/>
            <person name="Toyoda A."/>
            <person name="Minakuchi Y."/>
            <person name="Abe K."/>
            <person name="Yokota A."/>
            <person name="Yabe S."/>
        </authorList>
    </citation>
    <scope>NUCLEOTIDE SEQUENCE [LARGE SCALE GENOMIC DNA]</scope>
    <source>
        <strain evidence="5">Uno3</strain>
    </source>
</reference>
<evidence type="ECO:0000313" key="5">
    <source>
        <dbReference type="Proteomes" id="UP000287352"/>
    </source>
</evidence>
<dbReference type="SUPFAM" id="SSF69593">
    <property type="entry name" value="Glycerol-3-phosphate (1)-acyltransferase"/>
    <property type="match status" value="1"/>
</dbReference>
<dbReference type="EMBL" id="BIFR01000001">
    <property type="protein sequence ID" value="GCE14009.1"/>
    <property type="molecule type" value="Genomic_DNA"/>
</dbReference>
<evidence type="ECO:0000256" key="1">
    <source>
        <dbReference type="ARBA" id="ARBA00022679"/>
    </source>
</evidence>
<dbReference type="GO" id="GO:0003841">
    <property type="term" value="F:1-acylglycerol-3-phosphate O-acyltransferase activity"/>
    <property type="evidence" value="ECO:0007669"/>
    <property type="project" value="TreeGrafter"/>
</dbReference>
<proteinExistence type="predicted"/>
<dbReference type="AlphaFoldDB" id="A0A402A4M1"/>
<dbReference type="SMART" id="SM00563">
    <property type="entry name" value="PlsC"/>
    <property type="match status" value="1"/>
</dbReference>
<dbReference type="InterPro" id="IPR002123">
    <property type="entry name" value="Plipid/glycerol_acylTrfase"/>
</dbReference>
<sequence length="250" mass="29232">MITAAKFPPGSWLVWRLIHSSLSKHFDRVYFRMEHELTPEHLQRPMIICANHFSWWDGYVAALLQKQLKLDGYLMMEEAQLKRYFFFRWIGCFSVDREHPRAAMQSLHYAARLFAEKPSRMVWIFPQGVIRPNDARPLTFFTGAAHLSRLAAPAYLYPLASRIEYMAEQRPNLFISMGSPLLITKESSAQPEFLKQTTHQLETLVTAELDRLRADILSGELTNFTQLMHGRASANRIFDLFLLRKQMKRL</sequence>
<protein>
    <submittedName>
        <fullName evidence="4">Glycerol acyltransferase</fullName>
    </submittedName>
</protein>
<dbReference type="OrthoDB" id="152799at2"/>
<evidence type="ECO:0000313" key="4">
    <source>
        <dbReference type="EMBL" id="GCE14009.1"/>
    </source>
</evidence>
<organism evidence="4 5">
    <name type="scientific">Tengunoibacter tsumagoiensis</name>
    <dbReference type="NCBI Taxonomy" id="2014871"/>
    <lineage>
        <taxon>Bacteria</taxon>
        <taxon>Bacillati</taxon>
        <taxon>Chloroflexota</taxon>
        <taxon>Ktedonobacteria</taxon>
        <taxon>Ktedonobacterales</taxon>
        <taxon>Dictyobacteraceae</taxon>
        <taxon>Tengunoibacter</taxon>
    </lineage>
</organism>
<evidence type="ECO:0000259" key="3">
    <source>
        <dbReference type="SMART" id="SM00563"/>
    </source>
</evidence>
<name>A0A402A4M1_9CHLR</name>
<keyword evidence="2 4" id="KW-0012">Acyltransferase</keyword>
<accession>A0A402A4M1</accession>
<gene>
    <name evidence="4" type="ORF">KTT_38680</name>
</gene>
<keyword evidence="5" id="KW-1185">Reference proteome</keyword>
<dbReference type="Proteomes" id="UP000287352">
    <property type="component" value="Unassembled WGS sequence"/>
</dbReference>
<keyword evidence="1 4" id="KW-0808">Transferase</keyword>
<dbReference type="GO" id="GO:0005886">
    <property type="term" value="C:plasma membrane"/>
    <property type="evidence" value="ECO:0007669"/>
    <property type="project" value="TreeGrafter"/>
</dbReference>
<comment type="caution">
    <text evidence="4">The sequence shown here is derived from an EMBL/GenBank/DDBJ whole genome shotgun (WGS) entry which is preliminary data.</text>
</comment>
<dbReference type="GO" id="GO:0006654">
    <property type="term" value="P:phosphatidic acid biosynthetic process"/>
    <property type="evidence" value="ECO:0007669"/>
    <property type="project" value="TreeGrafter"/>
</dbReference>
<dbReference type="PANTHER" id="PTHR10434">
    <property type="entry name" value="1-ACYL-SN-GLYCEROL-3-PHOSPHATE ACYLTRANSFERASE"/>
    <property type="match status" value="1"/>
</dbReference>
<dbReference type="RefSeq" id="WP_126581490.1">
    <property type="nucleotide sequence ID" value="NZ_BIFR01000001.1"/>
</dbReference>
<dbReference type="PANTHER" id="PTHR10434:SF11">
    <property type="entry name" value="1-ACYL-SN-GLYCEROL-3-PHOSPHATE ACYLTRANSFERASE"/>
    <property type="match status" value="1"/>
</dbReference>
<evidence type="ECO:0000256" key="2">
    <source>
        <dbReference type="ARBA" id="ARBA00023315"/>
    </source>
</evidence>